<dbReference type="EC" id="2.5.1.54" evidence="4"/>
<dbReference type="NCBIfam" id="NF006421">
    <property type="entry name" value="PRK08673.1"/>
    <property type="match status" value="1"/>
</dbReference>
<dbReference type="GO" id="GO:0003849">
    <property type="term" value="F:3-deoxy-7-phosphoheptulonate synthase activity"/>
    <property type="evidence" value="ECO:0007669"/>
    <property type="project" value="UniProtKB-EC"/>
</dbReference>
<dbReference type="PANTHER" id="PTHR43018">
    <property type="entry name" value="PHOSPHO-2-DEHYDRO-3-DEOXYHEPTONATE ALDOLASE"/>
    <property type="match status" value="1"/>
</dbReference>
<dbReference type="NCBIfam" id="TIGR01361">
    <property type="entry name" value="DAHP_synth_Bsub"/>
    <property type="match status" value="1"/>
</dbReference>
<dbReference type="NCBIfam" id="NF009239">
    <property type="entry name" value="PRK12595.1"/>
    <property type="match status" value="1"/>
</dbReference>
<dbReference type="InterPro" id="IPR006268">
    <property type="entry name" value="DAHP_syn_2"/>
</dbReference>
<evidence type="ECO:0000256" key="1">
    <source>
        <dbReference type="ARBA" id="ARBA00022679"/>
    </source>
</evidence>
<evidence type="ECO:0000259" key="2">
    <source>
        <dbReference type="Pfam" id="PF00793"/>
    </source>
</evidence>
<proteinExistence type="predicted"/>
<dbReference type="InterPro" id="IPR006218">
    <property type="entry name" value="DAHP1/KDSA"/>
</dbReference>
<evidence type="ECO:0000313" key="4">
    <source>
        <dbReference type="EMBL" id="VYU00507.1"/>
    </source>
</evidence>
<dbReference type="PANTHER" id="PTHR43018:SF2">
    <property type="entry name" value="PHOSPHO-2-DEHYDRO-3-DEOXYHEPTONATE ALDOLASE"/>
    <property type="match status" value="1"/>
</dbReference>
<dbReference type="EMBL" id="CACRUE010000024">
    <property type="protein sequence ID" value="VYU00507.1"/>
    <property type="molecule type" value="Genomic_DNA"/>
</dbReference>
<dbReference type="GO" id="GO:0016832">
    <property type="term" value="F:aldehyde-lyase activity"/>
    <property type="evidence" value="ECO:0007669"/>
    <property type="project" value="InterPro"/>
</dbReference>
<dbReference type="InterPro" id="IPR052899">
    <property type="entry name" value="Class-I_DAHP_synthase"/>
</dbReference>
<dbReference type="Gene3D" id="3.20.20.70">
    <property type="entry name" value="Aldolase class I"/>
    <property type="match status" value="1"/>
</dbReference>
<feature type="domain" description="DAHP synthetase I/KDSA" evidence="2">
    <location>
        <begin position="92"/>
        <end position="329"/>
    </location>
</feature>
<dbReference type="GO" id="GO:0009073">
    <property type="term" value="P:aromatic amino acid family biosynthetic process"/>
    <property type="evidence" value="ECO:0007669"/>
    <property type="project" value="InterPro"/>
</dbReference>
<accession>A0A6N3BFR4</accession>
<dbReference type="AlphaFoldDB" id="A0A6N3BFR4"/>
<protein>
    <submittedName>
        <fullName evidence="4">Phospho-2-dehydro-3-deoxyheptonate aldolase</fullName>
        <ecNumber evidence="4">2.5.1.54</ecNumber>
    </submittedName>
</protein>
<dbReference type="SUPFAM" id="SSF51569">
    <property type="entry name" value="Aldolase"/>
    <property type="match status" value="1"/>
</dbReference>
<organism evidence="4">
    <name type="scientific">Intestinibacter bartlettii</name>
    <dbReference type="NCBI Taxonomy" id="261299"/>
    <lineage>
        <taxon>Bacteria</taxon>
        <taxon>Bacillati</taxon>
        <taxon>Bacillota</taxon>
        <taxon>Clostridia</taxon>
        <taxon>Peptostreptococcales</taxon>
        <taxon>Peptostreptococcaceae</taxon>
        <taxon>Intestinibacter</taxon>
    </lineage>
</organism>
<dbReference type="RefSeq" id="WP_055088294.1">
    <property type="nucleotide sequence ID" value="NZ_CABIXZ010000001.1"/>
</dbReference>
<keyword evidence="1 4" id="KW-0808">Transferase</keyword>
<dbReference type="Pfam" id="PF18152">
    <property type="entry name" value="DAHP_snth_FXD"/>
    <property type="match status" value="1"/>
</dbReference>
<dbReference type="InterPro" id="IPR013785">
    <property type="entry name" value="Aldolase_TIM"/>
</dbReference>
<dbReference type="Pfam" id="PF00793">
    <property type="entry name" value="DAHP_synth_1"/>
    <property type="match status" value="1"/>
</dbReference>
<feature type="domain" description="DAHP synthase ferredoxin-like" evidence="3">
    <location>
        <begin position="1"/>
        <end position="67"/>
    </location>
</feature>
<dbReference type="Gene3D" id="3.30.70.1140">
    <property type="entry name" value="Phospho-2-dehydro-3-deoxyheptonate aldolase, domain 1"/>
    <property type="match status" value="1"/>
</dbReference>
<reference evidence="4" key="1">
    <citation type="submission" date="2019-11" db="EMBL/GenBank/DDBJ databases">
        <authorList>
            <person name="Feng L."/>
        </authorList>
    </citation>
    <scope>NUCLEOTIDE SEQUENCE</scope>
    <source>
        <strain evidence="4">IbartlettiiLFYP30</strain>
    </source>
</reference>
<evidence type="ECO:0000259" key="3">
    <source>
        <dbReference type="Pfam" id="PF18152"/>
    </source>
</evidence>
<sequence length="339" mass="37253">MIIVLKIGYTEAELNEILEFLQVRGLRVTVSHGKQMCVIGVIGDITRIDSDELLAYSYVEKVMNVTEPYKKANRLFHPADTIVDVNGSKVGGKYLGIMAGPCSVESEKQIVEVAKAVKASGANFLRGGAFKPRTSPYSFQGLELEGLELLKIAKQETGLPIVTELMSTAYLDKFVEDVDVIQIGARNMQNFDLLKEVGKTQTPILLKRGMSSTIEEWLMSAEYIMAGGNENVILCERGIRTFETATRNTLDLSAVPVIKEKSHLPIIIDPSHATGKRDLVEPLAKAAIAVGADGLMIEVHNNPAKALCDGKQSIKPETFDEIMKTVKKYAKVEEKEIVL</sequence>
<dbReference type="InterPro" id="IPR041071">
    <property type="entry name" value="DAHP_snth_FXD"/>
</dbReference>
<gene>
    <name evidence="4" type="primary">aroF_1</name>
    <name evidence="4" type="ORF">IBLFYP30_01503</name>
</gene>
<name>A0A6N3BFR4_9FIRM</name>